<sequence>MTDTQDDGSEEAPNEFRMTRRSAIAALAAGTILPISGLVRPALAFDAQQALQTEAFLDETFGGRCMVAAEAVEGPYYIDERIVRSDIRDDQPGLRLELDFQIVNANAYCRPVPGAVVSIWHCNALGEYSGYLYQLPDAPPDFTLMDPATGHFPPRGAERFLRGVQTADAEGRVRFTTIFPGWYRPRVTHLHMRVYLSDTASLTTQLYFPDSLSTAVYSSSEAYVKRGPSPFNIGNDPIRAQSGLVGGSDIMSLTMGEDGVLRGQQIIGASHI</sequence>
<dbReference type="InterPro" id="IPR006311">
    <property type="entry name" value="TAT_signal"/>
</dbReference>
<dbReference type="STRING" id="1335048.AKL17_3821"/>
<dbReference type="EMBL" id="CP012661">
    <property type="protein sequence ID" value="AMY71043.1"/>
    <property type="molecule type" value="Genomic_DNA"/>
</dbReference>
<feature type="domain" description="Intradiol ring-cleavage dioxygenases" evidence="1">
    <location>
        <begin position="73"/>
        <end position="210"/>
    </location>
</feature>
<protein>
    <submittedName>
        <fullName evidence="2">Twin-arginine translocation pathway signal</fullName>
    </submittedName>
</protein>
<dbReference type="RefSeq" id="WP_066815849.1">
    <property type="nucleotide sequence ID" value="NZ_CP012661.1"/>
</dbReference>
<name>A0A165STX2_9RHOB</name>
<evidence type="ECO:0000259" key="1">
    <source>
        <dbReference type="Pfam" id="PF00775"/>
    </source>
</evidence>
<organism evidence="2 3">
    <name type="scientific">Frigidibacter mobilis</name>
    <dbReference type="NCBI Taxonomy" id="1335048"/>
    <lineage>
        <taxon>Bacteria</taxon>
        <taxon>Pseudomonadati</taxon>
        <taxon>Pseudomonadota</taxon>
        <taxon>Alphaproteobacteria</taxon>
        <taxon>Rhodobacterales</taxon>
        <taxon>Paracoccaceae</taxon>
        <taxon>Frigidibacter</taxon>
    </lineage>
</organism>
<evidence type="ECO:0000313" key="3">
    <source>
        <dbReference type="Proteomes" id="UP000076128"/>
    </source>
</evidence>
<dbReference type="Pfam" id="PF00775">
    <property type="entry name" value="Dioxygenase_C"/>
    <property type="match status" value="1"/>
</dbReference>
<dbReference type="GO" id="GO:0008199">
    <property type="term" value="F:ferric iron binding"/>
    <property type="evidence" value="ECO:0007669"/>
    <property type="project" value="InterPro"/>
</dbReference>
<dbReference type="PANTHER" id="PTHR34315:SF1">
    <property type="entry name" value="INTRADIOL RING-CLEAVAGE DIOXYGENASES DOMAIN-CONTAINING PROTEIN-RELATED"/>
    <property type="match status" value="1"/>
</dbReference>
<proteinExistence type="predicted"/>
<dbReference type="AlphaFoldDB" id="A0A165STX2"/>
<dbReference type="OrthoDB" id="9800887at2"/>
<evidence type="ECO:0000313" key="2">
    <source>
        <dbReference type="EMBL" id="AMY71043.1"/>
    </source>
</evidence>
<dbReference type="SUPFAM" id="SSF49482">
    <property type="entry name" value="Aromatic compound dioxygenase"/>
    <property type="match status" value="1"/>
</dbReference>
<keyword evidence="3" id="KW-1185">Reference proteome</keyword>
<dbReference type="Proteomes" id="UP000076128">
    <property type="component" value="Chromosome"/>
</dbReference>
<dbReference type="InterPro" id="IPR000627">
    <property type="entry name" value="Intradiol_dOase_C"/>
</dbReference>
<dbReference type="Gene3D" id="2.60.130.10">
    <property type="entry name" value="Aromatic compound dioxygenase"/>
    <property type="match status" value="1"/>
</dbReference>
<dbReference type="GO" id="GO:0016702">
    <property type="term" value="F:oxidoreductase activity, acting on single donors with incorporation of molecular oxygen, incorporation of two atoms of oxygen"/>
    <property type="evidence" value="ECO:0007669"/>
    <property type="project" value="InterPro"/>
</dbReference>
<dbReference type="KEGG" id="daa:AKL17_3821"/>
<gene>
    <name evidence="2" type="ORF">AKL17_3821</name>
</gene>
<dbReference type="PROSITE" id="PS51318">
    <property type="entry name" value="TAT"/>
    <property type="match status" value="1"/>
</dbReference>
<dbReference type="InterPro" id="IPR015889">
    <property type="entry name" value="Intradiol_dOase_core"/>
</dbReference>
<dbReference type="PANTHER" id="PTHR34315">
    <property type="match status" value="1"/>
</dbReference>
<accession>A0A165STX2</accession>
<reference evidence="2 3" key="1">
    <citation type="submission" date="2015-09" db="EMBL/GenBank/DDBJ databases">
        <title>Complete genome sequence of Defluviimonas alba cai42t isolated from an oilfield in Xinjiang.</title>
        <authorList>
            <person name="Geng S."/>
            <person name="Pan X."/>
            <person name="Wu X."/>
        </authorList>
    </citation>
    <scope>NUCLEOTIDE SEQUENCE [LARGE SCALE GENOMIC DNA]</scope>
    <source>
        <strain evidence="3">cai42</strain>
    </source>
</reference>